<dbReference type="RefSeq" id="WP_088712730.1">
    <property type="nucleotide sequence ID" value="NZ_NFZT01000001.1"/>
</dbReference>
<reference evidence="13" key="1">
    <citation type="submission" date="2017-05" db="EMBL/GenBank/DDBJ databases">
        <authorList>
            <person name="Lin X."/>
        </authorList>
    </citation>
    <scope>NUCLEOTIDE SEQUENCE [LARGE SCALE GENOMIC DNA]</scope>
    <source>
        <strain evidence="13">JLT2012</strain>
    </source>
</reference>
<dbReference type="GO" id="GO:0051536">
    <property type="term" value="F:iron-sulfur cluster binding"/>
    <property type="evidence" value="ECO:0007669"/>
    <property type="project" value="UniProtKB-KW"/>
</dbReference>
<dbReference type="InterPro" id="IPR016454">
    <property type="entry name" value="Cysteine_dSase"/>
</dbReference>
<comment type="catalytic activity">
    <reaction evidence="10">
        <text>(sulfur carrier)-H + L-cysteine = (sulfur carrier)-SH + L-alanine</text>
        <dbReference type="Rhea" id="RHEA:43892"/>
        <dbReference type="Rhea" id="RHEA-COMP:14737"/>
        <dbReference type="Rhea" id="RHEA-COMP:14739"/>
        <dbReference type="ChEBI" id="CHEBI:29917"/>
        <dbReference type="ChEBI" id="CHEBI:35235"/>
        <dbReference type="ChEBI" id="CHEBI:57972"/>
        <dbReference type="ChEBI" id="CHEBI:64428"/>
        <dbReference type="EC" id="2.8.1.7"/>
    </reaction>
</comment>
<evidence type="ECO:0000313" key="13">
    <source>
        <dbReference type="Proteomes" id="UP000198462"/>
    </source>
</evidence>
<dbReference type="InterPro" id="IPR000192">
    <property type="entry name" value="Aminotrans_V_dom"/>
</dbReference>
<evidence type="ECO:0000313" key="12">
    <source>
        <dbReference type="EMBL" id="OWV34031.1"/>
    </source>
</evidence>
<evidence type="ECO:0000256" key="6">
    <source>
        <dbReference type="ARBA" id="ARBA00022723"/>
    </source>
</evidence>
<dbReference type="OrthoDB" id="9804366at2"/>
<keyword evidence="6" id="KW-0479">Metal-binding</keyword>
<evidence type="ECO:0000256" key="5">
    <source>
        <dbReference type="ARBA" id="ARBA00022679"/>
    </source>
</evidence>
<keyword evidence="5" id="KW-0808">Transferase</keyword>
<dbReference type="InterPro" id="IPR015421">
    <property type="entry name" value="PyrdxlP-dep_Trfase_major"/>
</dbReference>
<dbReference type="Gene3D" id="1.10.260.50">
    <property type="match status" value="1"/>
</dbReference>
<dbReference type="SUPFAM" id="SSF53383">
    <property type="entry name" value="PLP-dependent transferases"/>
    <property type="match status" value="1"/>
</dbReference>
<evidence type="ECO:0000256" key="8">
    <source>
        <dbReference type="ARBA" id="ARBA00023004"/>
    </source>
</evidence>
<evidence type="ECO:0000256" key="2">
    <source>
        <dbReference type="ARBA" id="ARBA00003120"/>
    </source>
</evidence>
<comment type="function">
    <text evidence="2">Catalyzes the removal of elemental sulfur atoms from cysteine to produce alanine. Seems to participate in the biosynthesis of the nitrogenase metalloclusters by providing the inorganic sulfur required for the Fe-S core formation.</text>
</comment>
<dbReference type="GO" id="GO:0031071">
    <property type="term" value="F:cysteine desulfurase activity"/>
    <property type="evidence" value="ECO:0007669"/>
    <property type="project" value="UniProtKB-EC"/>
</dbReference>
<evidence type="ECO:0000256" key="10">
    <source>
        <dbReference type="ARBA" id="ARBA00050776"/>
    </source>
</evidence>
<dbReference type="EMBL" id="NFZT01000001">
    <property type="protein sequence ID" value="OWV34031.1"/>
    <property type="molecule type" value="Genomic_DNA"/>
</dbReference>
<dbReference type="PANTHER" id="PTHR11601:SF34">
    <property type="entry name" value="CYSTEINE DESULFURASE"/>
    <property type="match status" value="1"/>
</dbReference>
<dbReference type="PIRSF" id="PIRSF005572">
    <property type="entry name" value="NifS"/>
    <property type="match status" value="1"/>
</dbReference>
<comment type="cofactor">
    <cofactor evidence="1">
        <name>pyridoxal 5'-phosphate</name>
        <dbReference type="ChEBI" id="CHEBI:597326"/>
    </cofactor>
</comment>
<evidence type="ECO:0000256" key="7">
    <source>
        <dbReference type="ARBA" id="ARBA00022898"/>
    </source>
</evidence>
<name>A0A219B6X9_9SPHN</name>
<comment type="caution">
    <text evidence="12">The sequence shown here is derived from an EMBL/GenBank/DDBJ whole genome shotgun (WGS) entry which is preliminary data.</text>
</comment>
<evidence type="ECO:0000259" key="11">
    <source>
        <dbReference type="Pfam" id="PF00266"/>
    </source>
</evidence>
<dbReference type="InterPro" id="IPR015422">
    <property type="entry name" value="PyrdxlP-dep_Trfase_small"/>
</dbReference>
<dbReference type="PANTHER" id="PTHR11601">
    <property type="entry name" value="CYSTEINE DESULFURYLASE FAMILY MEMBER"/>
    <property type="match status" value="1"/>
</dbReference>
<organism evidence="12 13">
    <name type="scientific">Pacificimonas flava</name>
    <dbReference type="NCBI Taxonomy" id="1234595"/>
    <lineage>
        <taxon>Bacteria</taxon>
        <taxon>Pseudomonadati</taxon>
        <taxon>Pseudomonadota</taxon>
        <taxon>Alphaproteobacteria</taxon>
        <taxon>Sphingomonadales</taxon>
        <taxon>Sphingosinicellaceae</taxon>
        <taxon>Pacificimonas</taxon>
    </lineage>
</organism>
<dbReference type="InterPro" id="IPR015424">
    <property type="entry name" value="PyrdxlP-dep_Trfase"/>
</dbReference>
<evidence type="ECO:0000256" key="9">
    <source>
        <dbReference type="ARBA" id="ARBA00023014"/>
    </source>
</evidence>
<keyword evidence="9" id="KW-0411">Iron-sulfur</keyword>
<dbReference type="Gene3D" id="3.90.1150.10">
    <property type="entry name" value="Aspartate Aminotransferase, domain 1"/>
    <property type="match status" value="1"/>
</dbReference>
<gene>
    <name evidence="12" type="ORF">B5C34_11545</name>
</gene>
<keyword evidence="13" id="KW-1185">Reference proteome</keyword>
<dbReference type="Pfam" id="PF00266">
    <property type="entry name" value="Aminotran_5"/>
    <property type="match status" value="1"/>
</dbReference>
<protein>
    <recommendedName>
        <fullName evidence="4">Cysteine desulfurase</fullName>
    </recommendedName>
</protein>
<dbReference type="Gene3D" id="3.40.640.10">
    <property type="entry name" value="Type I PLP-dependent aspartate aminotransferase-like (Major domain)"/>
    <property type="match status" value="1"/>
</dbReference>
<dbReference type="AlphaFoldDB" id="A0A219B6X9"/>
<evidence type="ECO:0000256" key="4">
    <source>
        <dbReference type="ARBA" id="ARBA00013558"/>
    </source>
</evidence>
<accession>A0A219B6X9</accession>
<evidence type="ECO:0000256" key="1">
    <source>
        <dbReference type="ARBA" id="ARBA00001933"/>
    </source>
</evidence>
<keyword evidence="7" id="KW-0663">Pyridoxal phosphate</keyword>
<dbReference type="GO" id="GO:0046872">
    <property type="term" value="F:metal ion binding"/>
    <property type="evidence" value="ECO:0007669"/>
    <property type="project" value="UniProtKB-KW"/>
</dbReference>
<comment type="similarity">
    <text evidence="3">Belongs to the class-V pyridoxal-phosphate-dependent aminotransferase family. NifS/IscS subfamily.</text>
</comment>
<sequence length="358" mass="36592">MAERVYLDWNATAPLRREARDAVIAELGAWANPSSIYSEGRGAKGRLEGYRDTVLTSLGALGAQLVFTSGGTEALALALRGTDCERVLVSAIEHSAVLEAAPHAERLPVEESGRLQLDALKAALASGPALVAVMHANNETGVLQPVEDVIELVRAAGGRTLVDAVQTAGKYSLPAADYVALSAHKIGGPPGAGALLVRCAEDLLAVQKGGGQEQGLRGGTENLPAIAGFAAALDVAEGGWLADAARRQALLEERLGAAGGEIIGAGAERIATTTMVRLPGMSASSQLMGLDLAGFAVSSGAACSSGKVGSSHVLAAMGHSTEAAGEAIRISTGWATTDQEVDAFAEAWTTLARRRRAA</sequence>
<proteinExistence type="inferred from homology"/>
<evidence type="ECO:0000256" key="3">
    <source>
        <dbReference type="ARBA" id="ARBA00006490"/>
    </source>
</evidence>
<dbReference type="Proteomes" id="UP000198462">
    <property type="component" value="Unassembled WGS sequence"/>
</dbReference>
<feature type="domain" description="Aminotransferase class V" evidence="11">
    <location>
        <begin position="5"/>
        <end position="344"/>
    </location>
</feature>
<keyword evidence="8" id="KW-0408">Iron</keyword>